<dbReference type="PRINTS" id="PR00385">
    <property type="entry name" value="P450"/>
</dbReference>
<keyword evidence="5 7" id="KW-0408">Iron</keyword>
<dbReference type="Proteomes" id="UP001190465">
    <property type="component" value="Chromosome"/>
</dbReference>
<protein>
    <submittedName>
        <fullName evidence="8">Cytochrome P450</fullName>
    </submittedName>
</protein>
<gene>
    <name evidence="8" type="ORF">MU0053_001701</name>
</gene>
<dbReference type="PANTHER" id="PTHR46696:SF6">
    <property type="entry name" value="P450, PUTATIVE (EUROFUNG)-RELATED"/>
    <property type="match status" value="1"/>
</dbReference>
<evidence type="ECO:0000256" key="7">
    <source>
        <dbReference type="RuleBase" id="RU000461"/>
    </source>
</evidence>
<keyword evidence="4 7" id="KW-0560">Oxidoreductase</keyword>
<keyword evidence="2 7" id="KW-0349">Heme</keyword>
<dbReference type="InterPro" id="IPR001128">
    <property type="entry name" value="Cyt_P450"/>
</dbReference>
<evidence type="ECO:0000313" key="8">
    <source>
        <dbReference type="EMBL" id="CAJ1500554.1"/>
    </source>
</evidence>
<dbReference type="Pfam" id="PF00067">
    <property type="entry name" value="p450"/>
    <property type="match status" value="1"/>
</dbReference>
<dbReference type="InterPro" id="IPR002397">
    <property type="entry name" value="Cyt_P450_B"/>
</dbReference>
<evidence type="ECO:0000256" key="5">
    <source>
        <dbReference type="ARBA" id="ARBA00023004"/>
    </source>
</evidence>
<sequence length="401" mass="43583">MPELAGFRDHFNHTIPGFSQRALDVYRTMREHCPITRSDQLGGFWVVSNYDATVEILSQPDVFVSAEAAVIPALPFPCRGIPNASDPPLHHDYRGVLMPFLTPDAVARHEPMVRETVGALIDSFIGDGEADFVAQFASRLPCQVTAGIFGFERHDAERCYGWLSEMLNPPDGDPITAAAAADSLHEFFVGMLAASRAEPDGNLISAISSHVRAGAGQFSDEECIALVFSAVGAALETTVSALTSIVVYLDQLPSVRAQLITNPSLVDRAVQEVLRMAPPAHCRARTVRRNVEVGGVTFKAADRVLLLFGSANYDGRRFATPESFRLDRSDNPHLSFGHGIHSCLGAGLAQLEMRVTLEEILKRMPDIQVISGSGPVIKNGAMWDYETLGVQFIARPVVQTS</sequence>
<evidence type="ECO:0000256" key="3">
    <source>
        <dbReference type="ARBA" id="ARBA00022723"/>
    </source>
</evidence>
<dbReference type="SUPFAM" id="SSF48264">
    <property type="entry name" value="Cytochrome P450"/>
    <property type="match status" value="1"/>
</dbReference>
<dbReference type="RefSeq" id="WP_308481912.1">
    <property type="nucleotide sequence ID" value="NZ_OY726397.1"/>
</dbReference>
<proteinExistence type="inferred from homology"/>
<keyword evidence="3 7" id="KW-0479">Metal-binding</keyword>
<accession>A0ABM9LKI3</accession>
<dbReference type="EMBL" id="OY726397">
    <property type="protein sequence ID" value="CAJ1500554.1"/>
    <property type="molecule type" value="Genomic_DNA"/>
</dbReference>
<dbReference type="PROSITE" id="PS00086">
    <property type="entry name" value="CYTOCHROME_P450"/>
    <property type="match status" value="1"/>
</dbReference>
<keyword evidence="9" id="KW-1185">Reference proteome</keyword>
<evidence type="ECO:0000256" key="4">
    <source>
        <dbReference type="ARBA" id="ARBA00023002"/>
    </source>
</evidence>
<name>A0ABM9LKI3_9MYCO</name>
<organism evidence="8 9">
    <name type="scientific">[Mycobacterium] burgundiense</name>
    <dbReference type="NCBI Taxonomy" id="3064286"/>
    <lineage>
        <taxon>Bacteria</taxon>
        <taxon>Bacillati</taxon>
        <taxon>Actinomycetota</taxon>
        <taxon>Actinomycetes</taxon>
        <taxon>Mycobacteriales</taxon>
        <taxon>Mycobacteriaceae</taxon>
        <taxon>Mycolicibacterium</taxon>
    </lineage>
</organism>
<reference evidence="8 9" key="1">
    <citation type="submission" date="2023-08" db="EMBL/GenBank/DDBJ databases">
        <authorList>
            <person name="Folkvardsen B D."/>
            <person name="Norman A."/>
        </authorList>
    </citation>
    <scope>NUCLEOTIDE SEQUENCE [LARGE SCALE GENOMIC DNA]</scope>
    <source>
        <strain evidence="8 9">Mu0053</strain>
    </source>
</reference>
<dbReference type="InterPro" id="IPR017972">
    <property type="entry name" value="Cyt_P450_CS"/>
</dbReference>
<evidence type="ECO:0000256" key="2">
    <source>
        <dbReference type="ARBA" id="ARBA00022617"/>
    </source>
</evidence>
<evidence type="ECO:0000256" key="6">
    <source>
        <dbReference type="ARBA" id="ARBA00023033"/>
    </source>
</evidence>
<dbReference type="PRINTS" id="PR00359">
    <property type="entry name" value="BP450"/>
</dbReference>
<evidence type="ECO:0000256" key="1">
    <source>
        <dbReference type="ARBA" id="ARBA00010617"/>
    </source>
</evidence>
<dbReference type="Gene3D" id="1.10.630.10">
    <property type="entry name" value="Cytochrome P450"/>
    <property type="match status" value="1"/>
</dbReference>
<dbReference type="InterPro" id="IPR036396">
    <property type="entry name" value="Cyt_P450_sf"/>
</dbReference>
<dbReference type="PANTHER" id="PTHR46696">
    <property type="entry name" value="P450, PUTATIVE (EUROFUNG)-RELATED"/>
    <property type="match status" value="1"/>
</dbReference>
<keyword evidence="6 7" id="KW-0503">Monooxygenase</keyword>
<comment type="similarity">
    <text evidence="1 7">Belongs to the cytochrome P450 family.</text>
</comment>
<evidence type="ECO:0000313" key="9">
    <source>
        <dbReference type="Proteomes" id="UP001190465"/>
    </source>
</evidence>